<feature type="domain" description="YdbS-like PH" evidence="2">
    <location>
        <begin position="70"/>
        <end position="138"/>
    </location>
</feature>
<evidence type="ECO:0000313" key="4">
    <source>
        <dbReference type="Proteomes" id="UP000294848"/>
    </source>
</evidence>
<dbReference type="PANTHER" id="PTHR37938">
    <property type="entry name" value="BLL0215 PROTEIN"/>
    <property type="match status" value="1"/>
</dbReference>
<dbReference type="PANTHER" id="PTHR37938:SF1">
    <property type="entry name" value="BLL0215 PROTEIN"/>
    <property type="match status" value="1"/>
</dbReference>
<name>A0A4R6H0B7_9BACT</name>
<feature type="transmembrane region" description="Helical" evidence="1">
    <location>
        <begin position="28"/>
        <end position="46"/>
    </location>
</feature>
<protein>
    <submittedName>
        <fullName evidence="3">PH (Pleckstrin Homology) domain-containing protein</fullName>
    </submittedName>
</protein>
<comment type="caution">
    <text evidence="3">The sequence shown here is derived from an EMBL/GenBank/DDBJ whole genome shotgun (WGS) entry which is preliminary data.</text>
</comment>
<proteinExistence type="predicted"/>
<dbReference type="InterPro" id="IPR005182">
    <property type="entry name" value="YdbS-like_PH"/>
</dbReference>
<dbReference type="RefSeq" id="WP_166642923.1">
    <property type="nucleotide sequence ID" value="NZ_SNWI01000005.1"/>
</dbReference>
<sequence>MGKFRDGAGDAEILASLHPTNIYAVSRILPFLLLLVVSIALAHYFQPAFYGLAYLLAIWTWWRFLSVIFINYILTRELIIVRKGIIARSYNSLELFRVKDYNVEQSFFMRLFGIMSVRLYTTDLTTDTLDIKGVPLSNITAQIRDLVQEARIKNRIFEIN</sequence>
<organism evidence="3 4">
    <name type="scientific">Sunxiuqinia elliptica</name>
    <dbReference type="NCBI Taxonomy" id="655355"/>
    <lineage>
        <taxon>Bacteria</taxon>
        <taxon>Pseudomonadati</taxon>
        <taxon>Bacteroidota</taxon>
        <taxon>Bacteroidia</taxon>
        <taxon>Marinilabiliales</taxon>
        <taxon>Prolixibacteraceae</taxon>
        <taxon>Sunxiuqinia</taxon>
    </lineage>
</organism>
<evidence type="ECO:0000313" key="3">
    <source>
        <dbReference type="EMBL" id="TDO01390.1"/>
    </source>
</evidence>
<keyword evidence="1" id="KW-0812">Transmembrane</keyword>
<evidence type="ECO:0000256" key="1">
    <source>
        <dbReference type="SAM" id="Phobius"/>
    </source>
</evidence>
<keyword evidence="1" id="KW-1133">Transmembrane helix</keyword>
<keyword evidence="1" id="KW-0472">Membrane</keyword>
<reference evidence="3 4" key="1">
    <citation type="submission" date="2019-03" db="EMBL/GenBank/DDBJ databases">
        <title>Freshwater and sediment microbial communities from various areas in North America, analyzing microbe dynamics in response to fracking.</title>
        <authorList>
            <person name="Lamendella R."/>
        </authorList>
    </citation>
    <scope>NUCLEOTIDE SEQUENCE [LARGE SCALE GENOMIC DNA]</scope>
    <source>
        <strain evidence="3 4">114D</strain>
    </source>
</reference>
<evidence type="ECO:0000259" key="2">
    <source>
        <dbReference type="Pfam" id="PF03703"/>
    </source>
</evidence>
<accession>A0A4R6H0B7</accession>
<dbReference type="AlphaFoldDB" id="A0A4R6H0B7"/>
<dbReference type="EMBL" id="SNWI01000005">
    <property type="protein sequence ID" value="TDO01390.1"/>
    <property type="molecule type" value="Genomic_DNA"/>
</dbReference>
<dbReference type="Pfam" id="PF03703">
    <property type="entry name" value="bPH_2"/>
    <property type="match status" value="1"/>
</dbReference>
<feature type="transmembrane region" description="Helical" evidence="1">
    <location>
        <begin position="52"/>
        <end position="74"/>
    </location>
</feature>
<dbReference type="Proteomes" id="UP000294848">
    <property type="component" value="Unassembled WGS sequence"/>
</dbReference>
<gene>
    <name evidence="3" type="ORF">DET52_105249</name>
</gene>